<reference evidence="1 2" key="1">
    <citation type="submission" date="2023-09" db="EMBL/GenBank/DDBJ databases">
        <title>Complete-Gapless Cercospora beticola genome.</title>
        <authorList>
            <person name="Wyatt N.A."/>
            <person name="Spanner R.E."/>
            <person name="Bolton M.D."/>
        </authorList>
    </citation>
    <scope>NUCLEOTIDE SEQUENCE [LARGE SCALE GENOMIC DNA]</scope>
    <source>
        <strain evidence="1">Cb09-40</strain>
    </source>
</reference>
<dbReference type="PANTHER" id="PTHR42085:SF1">
    <property type="entry name" value="F-BOX DOMAIN-CONTAINING PROTEIN"/>
    <property type="match status" value="1"/>
</dbReference>
<dbReference type="RefSeq" id="XP_065459198.1">
    <property type="nucleotide sequence ID" value="XM_065603126.1"/>
</dbReference>
<dbReference type="Proteomes" id="UP001302367">
    <property type="component" value="Chromosome 5"/>
</dbReference>
<dbReference type="PANTHER" id="PTHR42085">
    <property type="entry name" value="F-BOX DOMAIN-CONTAINING PROTEIN"/>
    <property type="match status" value="1"/>
</dbReference>
<sequence>MASPVNRTAVTAADNTYLPAHPPLHSSAFATTELCVDKIAASAQRFDDNVLPRISSPSTIRTTSIADMPARVDFPPTIEPNNSQDTSGLEVSGQADLQSDIEPNMTSAMAKAASSASDSTAMGSQNMSAASRADCLFLDKLPAELRNLIYEMAFTSDDNSADVELCDAQPPNNALLSTCQQIRSEASQLYDALLHEYWTQTHFIVKAHEAWADRRLSVELLTGGLCSGRSQKFFNRRLDLIRHIQVISAGIDEDTWDKYVYMHDIGIWHWYMQVGDDWLHRGYVWFQPEETSNRLEFAPRWCYSMEESGALAWAQVKVNRCPFHEELQAAARDL</sequence>
<accession>A0ABZ0NXX7</accession>
<gene>
    <name evidence="1" type="ORF">RHO25_008987</name>
</gene>
<dbReference type="GeneID" id="90644519"/>
<protein>
    <submittedName>
        <fullName evidence="1">Uncharacterized protein</fullName>
    </submittedName>
</protein>
<name>A0ABZ0NXX7_CERBT</name>
<organism evidence="1 2">
    <name type="scientific">Cercospora beticola</name>
    <name type="common">Sugarbeet leaf spot fungus</name>
    <dbReference type="NCBI Taxonomy" id="122368"/>
    <lineage>
        <taxon>Eukaryota</taxon>
        <taxon>Fungi</taxon>
        <taxon>Dikarya</taxon>
        <taxon>Ascomycota</taxon>
        <taxon>Pezizomycotina</taxon>
        <taxon>Dothideomycetes</taxon>
        <taxon>Dothideomycetidae</taxon>
        <taxon>Mycosphaerellales</taxon>
        <taxon>Mycosphaerellaceae</taxon>
        <taxon>Cercospora</taxon>
    </lineage>
</organism>
<evidence type="ECO:0000313" key="1">
    <source>
        <dbReference type="EMBL" id="WPB04341.1"/>
    </source>
</evidence>
<dbReference type="EMBL" id="CP134188">
    <property type="protein sequence ID" value="WPB04341.1"/>
    <property type="molecule type" value="Genomic_DNA"/>
</dbReference>
<proteinExistence type="predicted"/>
<keyword evidence="2" id="KW-1185">Reference proteome</keyword>
<dbReference type="InterPro" id="IPR038883">
    <property type="entry name" value="AN11006-like"/>
</dbReference>
<evidence type="ECO:0000313" key="2">
    <source>
        <dbReference type="Proteomes" id="UP001302367"/>
    </source>
</evidence>